<comment type="caution">
    <text evidence="1">The sequence shown here is derived from an EMBL/GenBank/DDBJ whole genome shotgun (WGS) entry which is preliminary data.</text>
</comment>
<gene>
    <name evidence="1" type="ORF">Ocin01_08536</name>
</gene>
<proteinExistence type="predicted"/>
<reference evidence="1 2" key="1">
    <citation type="journal article" date="2016" name="Genome Biol. Evol.">
        <title>Gene Family Evolution Reflects Adaptation to Soil Environmental Stressors in the Genome of the Collembolan Orchesella cincta.</title>
        <authorList>
            <person name="Faddeeva-Vakhrusheva A."/>
            <person name="Derks M.F."/>
            <person name="Anvar S.Y."/>
            <person name="Agamennone V."/>
            <person name="Suring W."/>
            <person name="Smit S."/>
            <person name="van Straalen N.M."/>
            <person name="Roelofs D."/>
        </authorList>
    </citation>
    <scope>NUCLEOTIDE SEQUENCE [LARGE SCALE GENOMIC DNA]</scope>
    <source>
        <tissue evidence="1">Mixed pool</tissue>
    </source>
</reference>
<evidence type="ECO:0000313" key="1">
    <source>
        <dbReference type="EMBL" id="ODM98149.1"/>
    </source>
</evidence>
<accession>A0A1D2MYN0</accession>
<organism evidence="1 2">
    <name type="scientific">Orchesella cincta</name>
    <name type="common">Springtail</name>
    <name type="synonym">Podura cincta</name>
    <dbReference type="NCBI Taxonomy" id="48709"/>
    <lineage>
        <taxon>Eukaryota</taxon>
        <taxon>Metazoa</taxon>
        <taxon>Ecdysozoa</taxon>
        <taxon>Arthropoda</taxon>
        <taxon>Hexapoda</taxon>
        <taxon>Collembola</taxon>
        <taxon>Entomobryomorpha</taxon>
        <taxon>Entomobryoidea</taxon>
        <taxon>Orchesellidae</taxon>
        <taxon>Orchesellinae</taxon>
        <taxon>Orchesella</taxon>
    </lineage>
</organism>
<keyword evidence="2" id="KW-1185">Reference proteome</keyword>
<dbReference type="Proteomes" id="UP000094527">
    <property type="component" value="Unassembled WGS sequence"/>
</dbReference>
<protein>
    <submittedName>
        <fullName evidence="1">Uncharacterized protein</fullName>
    </submittedName>
</protein>
<evidence type="ECO:0000313" key="2">
    <source>
        <dbReference type="Proteomes" id="UP000094527"/>
    </source>
</evidence>
<dbReference type="AlphaFoldDB" id="A0A1D2MYN0"/>
<sequence>MKPNSTGNGFAFNFTAEPQYDNSILAYEDRNTVVKDGDPGFHKFPEGDGLYRNLEMSSLVFMRPTDMPESQVEVTITSLQTQRGERGECFDVIHVYRLLDYNSEDVFNPGAHITKLTPDAVQIPSQHQTFAVIKYKLSLSKLSSKRKKGPYLILIGAIDEASRRDCFLARVFNL</sequence>
<dbReference type="EMBL" id="LJIJ01000378">
    <property type="protein sequence ID" value="ODM98149.1"/>
    <property type="molecule type" value="Genomic_DNA"/>
</dbReference>
<name>A0A1D2MYN0_ORCCI</name>